<dbReference type="EMBL" id="BMAU01021355">
    <property type="protein sequence ID" value="GFY20504.1"/>
    <property type="molecule type" value="Genomic_DNA"/>
</dbReference>
<sequence>MKIGVILTGASVYRTANLADISRTTFPRVIMAYTNLDYGRMLVWKTPAEGFSVDCLVPTVKHRGGSVMLSSAPFFHGLEPLVFLEKDDHRGPLMKHSRG</sequence>
<accession>A0A8X6SUZ2</accession>
<proteinExistence type="predicted"/>
<dbReference type="AlphaFoldDB" id="A0A8X6SUZ2"/>
<evidence type="ECO:0000313" key="1">
    <source>
        <dbReference type="EMBL" id="GFY20504.1"/>
    </source>
</evidence>
<name>A0A8X6SUZ2_TRICX</name>
<reference evidence="1" key="1">
    <citation type="submission" date="2020-08" db="EMBL/GenBank/DDBJ databases">
        <title>Multicomponent nature underlies the extraordinary mechanical properties of spider dragline silk.</title>
        <authorList>
            <person name="Kono N."/>
            <person name="Nakamura H."/>
            <person name="Mori M."/>
            <person name="Yoshida Y."/>
            <person name="Ohtoshi R."/>
            <person name="Malay A.D."/>
            <person name="Moran D.A.P."/>
            <person name="Tomita M."/>
            <person name="Numata K."/>
            <person name="Arakawa K."/>
        </authorList>
    </citation>
    <scope>NUCLEOTIDE SEQUENCE</scope>
</reference>
<evidence type="ECO:0000313" key="2">
    <source>
        <dbReference type="Proteomes" id="UP000887159"/>
    </source>
</evidence>
<keyword evidence="2" id="KW-1185">Reference proteome</keyword>
<gene>
    <name evidence="1" type="ORF">TNCV_211361</name>
</gene>
<dbReference type="Proteomes" id="UP000887159">
    <property type="component" value="Unassembled WGS sequence"/>
</dbReference>
<protein>
    <submittedName>
        <fullName evidence="1">Uncharacterized protein</fullName>
    </submittedName>
</protein>
<organism evidence="1 2">
    <name type="scientific">Trichonephila clavipes</name>
    <name type="common">Golden silk orbweaver</name>
    <name type="synonym">Nephila clavipes</name>
    <dbReference type="NCBI Taxonomy" id="2585209"/>
    <lineage>
        <taxon>Eukaryota</taxon>
        <taxon>Metazoa</taxon>
        <taxon>Ecdysozoa</taxon>
        <taxon>Arthropoda</taxon>
        <taxon>Chelicerata</taxon>
        <taxon>Arachnida</taxon>
        <taxon>Araneae</taxon>
        <taxon>Araneomorphae</taxon>
        <taxon>Entelegynae</taxon>
        <taxon>Araneoidea</taxon>
        <taxon>Nephilidae</taxon>
        <taxon>Trichonephila</taxon>
    </lineage>
</organism>
<comment type="caution">
    <text evidence="1">The sequence shown here is derived from an EMBL/GenBank/DDBJ whole genome shotgun (WGS) entry which is preliminary data.</text>
</comment>